<dbReference type="EMBL" id="JAPHNL010000255">
    <property type="protein sequence ID" value="MCX3061990.1"/>
    <property type="molecule type" value="Genomic_DNA"/>
</dbReference>
<keyword evidence="1" id="KW-0732">Signal</keyword>
<dbReference type="Proteomes" id="UP001163064">
    <property type="component" value="Unassembled WGS sequence"/>
</dbReference>
<gene>
    <name evidence="2" type="ORF">OFY01_19930</name>
</gene>
<sequence length="171" mass="16987">MRSISLAPSLASTAAASLAVLALSTPLAMADDGGRQSNITSFGFSVTPSTVAPGGTVTLNATGCEVPTVTVDSPVFDSTQLNEGHSAIATVYPDAKPGAQYDVIFDCDGEKGSTTLTISSGGTNRPHGVRAGVGGSIGEASPSQIAAGAALIVGSLATAVHRGRRRRTDGS</sequence>
<proteinExistence type="predicted"/>
<comment type="caution">
    <text evidence="2">The sequence shown here is derived from an EMBL/GenBank/DDBJ whole genome shotgun (WGS) entry which is preliminary data.</text>
</comment>
<evidence type="ECO:0000313" key="2">
    <source>
        <dbReference type="EMBL" id="MCX3061990.1"/>
    </source>
</evidence>
<evidence type="ECO:0000256" key="1">
    <source>
        <dbReference type="SAM" id="SignalP"/>
    </source>
</evidence>
<name>A0ABT3U161_9ACTN</name>
<accession>A0ABT3U161</accession>
<evidence type="ECO:0000313" key="3">
    <source>
        <dbReference type="Proteomes" id="UP001163064"/>
    </source>
</evidence>
<feature type="signal peptide" evidence="1">
    <location>
        <begin position="1"/>
        <end position="30"/>
    </location>
</feature>
<dbReference type="RefSeq" id="WP_266601795.1">
    <property type="nucleotide sequence ID" value="NZ_JAPHNL010000255.1"/>
</dbReference>
<feature type="chain" id="PRO_5047530274" description="Lipoprotein" evidence="1">
    <location>
        <begin position="31"/>
        <end position="171"/>
    </location>
</feature>
<protein>
    <recommendedName>
        <fullName evidence="4">Lipoprotein</fullName>
    </recommendedName>
</protein>
<reference evidence="2" key="1">
    <citation type="submission" date="2022-10" db="EMBL/GenBank/DDBJ databases">
        <title>Streptomyces beihaiensis sp. nov., a chitin degrading actinobacterium, isolated from shrimp pond soil.</title>
        <authorList>
            <person name="Xie J."/>
            <person name="Shen N."/>
        </authorList>
    </citation>
    <scope>NUCLEOTIDE SEQUENCE</scope>
    <source>
        <strain evidence="2">GXMU-J5</strain>
    </source>
</reference>
<organism evidence="2 3">
    <name type="scientific">Streptomyces beihaiensis</name>
    <dbReference type="NCBI Taxonomy" id="2984495"/>
    <lineage>
        <taxon>Bacteria</taxon>
        <taxon>Bacillati</taxon>
        <taxon>Actinomycetota</taxon>
        <taxon>Actinomycetes</taxon>
        <taxon>Kitasatosporales</taxon>
        <taxon>Streptomycetaceae</taxon>
        <taxon>Streptomyces</taxon>
    </lineage>
</organism>
<keyword evidence="3" id="KW-1185">Reference proteome</keyword>
<evidence type="ECO:0008006" key="4">
    <source>
        <dbReference type="Google" id="ProtNLM"/>
    </source>
</evidence>